<keyword evidence="1" id="KW-0732">Signal</keyword>
<keyword evidence="3" id="KW-1185">Reference proteome</keyword>
<evidence type="ECO:0000313" key="3">
    <source>
        <dbReference type="Proteomes" id="UP000076798"/>
    </source>
</evidence>
<accession>A0A165Z1E0</accession>
<dbReference type="EMBL" id="KV428216">
    <property type="protein sequence ID" value="KZT33830.1"/>
    <property type="molecule type" value="Genomic_DNA"/>
</dbReference>
<evidence type="ECO:0000256" key="1">
    <source>
        <dbReference type="SAM" id="SignalP"/>
    </source>
</evidence>
<gene>
    <name evidence="2" type="ORF">SISSUDRAFT_378558</name>
</gene>
<sequence>MFAKFFTSFFALFALFLSMASISSAKITGISGDGHFAKQGFSYPITFFTENFSQSVSDYTVVLGWSNLPIATGGVGQIGFSTIDLLALNKVITGTGKFTVQVPIDKAAFQLKKNTVFTLTAAVTSLIGVRDFRDFVSASLTDCLFRLLRMPLSLSSTLLSPLSLKSVHAFDATSSGRRDDFMNIGSDLGQ</sequence>
<name>A0A165Z1E0_9AGAM</name>
<evidence type="ECO:0000313" key="2">
    <source>
        <dbReference type="EMBL" id="KZT33830.1"/>
    </source>
</evidence>
<dbReference type="Pfam" id="PF19271">
    <property type="entry name" value="Nis1"/>
    <property type="match status" value="1"/>
</dbReference>
<reference evidence="2 3" key="1">
    <citation type="journal article" date="2016" name="Mol. Biol. Evol.">
        <title>Comparative Genomics of Early-Diverging Mushroom-Forming Fungi Provides Insights into the Origins of Lignocellulose Decay Capabilities.</title>
        <authorList>
            <person name="Nagy L.G."/>
            <person name="Riley R."/>
            <person name="Tritt A."/>
            <person name="Adam C."/>
            <person name="Daum C."/>
            <person name="Floudas D."/>
            <person name="Sun H."/>
            <person name="Yadav J.S."/>
            <person name="Pangilinan J."/>
            <person name="Larsson K.H."/>
            <person name="Matsuura K."/>
            <person name="Barry K."/>
            <person name="Labutti K."/>
            <person name="Kuo R."/>
            <person name="Ohm R.A."/>
            <person name="Bhattacharya S.S."/>
            <person name="Shirouzu T."/>
            <person name="Yoshinaga Y."/>
            <person name="Martin F.M."/>
            <person name="Grigoriev I.V."/>
            <person name="Hibbett D.S."/>
        </authorList>
    </citation>
    <scope>NUCLEOTIDE SEQUENCE [LARGE SCALE GENOMIC DNA]</scope>
    <source>
        <strain evidence="2 3">HHB10207 ss-3</strain>
    </source>
</reference>
<organism evidence="2 3">
    <name type="scientific">Sistotremastrum suecicum HHB10207 ss-3</name>
    <dbReference type="NCBI Taxonomy" id="1314776"/>
    <lineage>
        <taxon>Eukaryota</taxon>
        <taxon>Fungi</taxon>
        <taxon>Dikarya</taxon>
        <taxon>Basidiomycota</taxon>
        <taxon>Agaricomycotina</taxon>
        <taxon>Agaricomycetes</taxon>
        <taxon>Sistotremastrales</taxon>
        <taxon>Sistotremastraceae</taxon>
        <taxon>Sistotremastrum</taxon>
    </lineage>
</organism>
<protein>
    <submittedName>
        <fullName evidence="2">Uncharacterized protein</fullName>
    </submittedName>
</protein>
<proteinExistence type="predicted"/>
<feature type="signal peptide" evidence="1">
    <location>
        <begin position="1"/>
        <end position="25"/>
    </location>
</feature>
<dbReference type="Proteomes" id="UP000076798">
    <property type="component" value="Unassembled WGS sequence"/>
</dbReference>
<dbReference type="InterPro" id="IPR045469">
    <property type="entry name" value="Nis1"/>
</dbReference>
<dbReference type="AlphaFoldDB" id="A0A165Z1E0"/>
<feature type="chain" id="PRO_5007869706" evidence="1">
    <location>
        <begin position="26"/>
        <end position="190"/>
    </location>
</feature>